<evidence type="ECO:0000256" key="3">
    <source>
        <dbReference type="ARBA" id="ARBA00022618"/>
    </source>
</evidence>
<evidence type="ECO:0000256" key="10">
    <source>
        <dbReference type="HAMAP-Rule" id="MF_02019"/>
    </source>
</evidence>
<keyword evidence="9 10" id="KW-0961">Cell wall biogenesis/degradation</keyword>
<dbReference type="EMBL" id="JAFBDZ010000007">
    <property type="protein sequence ID" value="MBM7588033.1"/>
    <property type="molecule type" value="Genomic_DNA"/>
</dbReference>
<evidence type="ECO:0000256" key="7">
    <source>
        <dbReference type="ARBA" id="ARBA00022984"/>
    </source>
</evidence>
<feature type="domain" description="Mur ligase C-terminal" evidence="13">
    <location>
        <begin position="319"/>
        <end position="445"/>
    </location>
</feature>
<dbReference type="PANTHER" id="PTHR43024">
    <property type="entry name" value="UDP-N-ACETYLMURAMOYL-TRIPEPTIDE--D-ALANYL-D-ALANINE LIGASE"/>
    <property type="match status" value="1"/>
</dbReference>
<evidence type="ECO:0000256" key="2">
    <source>
        <dbReference type="ARBA" id="ARBA00022598"/>
    </source>
</evidence>
<evidence type="ECO:0000256" key="11">
    <source>
        <dbReference type="RuleBase" id="RU004136"/>
    </source>
</evidence>
<evidence type="ECO:0000256" key="6">
    <source>
        <dbReference type="ARBA" id="ARBA00022960"/>
    </source>
</evidence>
<name>A0ABS2NJL2_9BACI</name>
<evidence type="ECO:0000259" key="13">
    <source>
        <dbReference type="Pfam" id="PF02875"/>
    </source>
</evidence>
<dbReference type="Pfam" id="PF01225">
    <property type="entry name" value="Mur_ligase"/>
    <property type="match status" value="1"/>
</dbReference>
<dbReference type="Gene3D" id="3.40.1390.10">
    <property type="entry name" value="MurE/MurF, N-terminal domain"/>
    <property type="match status" value="1"/>
</dbReference>
<keyword evidence="5 10" id="KW-0067">ATP-binding</keyword>
<dbReference type="InterPro" id="IPR035911">
    <property type="entry name" value="MurE/MurF_N"/>
</dbReference>
<evidence type="ECO:0000313" key="16">
    <source>
        <dbReference type="Proteomes" id="UP001646157"/>
    </source>
</evidence>
<evidence type="ECO:0000256" key="1">
    <source>
        <dbReference type="ARBA" id="ARBA00022490"/>
    </source>
</evidence>
<comment type="subcellular location">
    <subcellularLocation>
        <location evidence="10 11">Cytoplasm</location>
    </subcellularLocation>
</comment>
<dbReference type="InterPro" id="IPR000713">
    <property type="entry name" value="Mur_ligase_N"/>
</dbReference>
<dbReference type="PANTHER" id="PTHR43024:SF1">
    <property type="entry name" value="UDP-N-ACETYLMURAMOYL-TRIPEPTIDE--D-ALANYL-D-ALANINE LIGASE"/>
    <property type="match status" value="1"/>
</dbReference>
<keyword evidence="16" id="KW-1185">Reference proteome</keyword>
<reference evidence="15 16" key="1">
    <citation type="submission" date="2021-01" db="EMBL/GenBank/DDBJ databases">
        <title>Genomic Encyclopedia of Type Strains, Phase IV (KMG-IV): sequencing the most valuable type-strain genomes for metagenomic binning, comparative biology and taxonomic classification.</title>
        <authorList>
            <person name="Goeker M."/>
        </authorList>
    </citation>
    <scope>NUCLEOTIDE SEQUENCE [LARGE SCALE GENOMIC DNA]</scope>
    <source>
        <strain evidence="15 16">DSM 24834</strain>
    </source>
</reference>
<evidence type="ECO:0000256" key="8">
    <source>
        <dbReference type="ARBA" id="ARBA00023306"/>
    </source>
</evidence>
<dbReference type="InterPro" id="IPR005863">
    <property type="entry name" value="UDP-N-AcMur_synth"/>
</dbReference>
<dbReference type="SUPFAM" id="SSF53623">
    <property type="entry name" value="MurD-like peptide ligases, catalytic domain"/>
    <property type="match status" value="1"/>
</dbReference>
<dbReference type="InterPro" id="IPR051046">
    <property type="entry name" value="MurCDEF_CellWall_CoF430Synth"/>
</dbReference>
<feature type="domain" description="Mur ligase central" evidence="14">
    <location>
        <begin position="111"/>
        <end position="296"/>
    </location>
</feature>
<gene>
    <name evidence="10" type="primary">murF</name>
    <name evidence="15" type="ORF">JOC86_004608</name>
</gene>
<accession>A0ABS2NJL2</accession>
<keyword evidence="4 10" id="KW-0547">Nucleotide-binding</keyword>
<dbReference type="Pfam" id="PF02875">
    <property type="entry name" value="Mur_ligase_C"/>
    <property type="match status" value="1"/>
</dbReference>
<keyword evidence="7 10" id="KW-0573">Peptidoglycan synthesis</keyword>
<dbReference type="Gene3D" id="3.90.190.20">
    <property type="entry name" value="Mur ligase, C-terminal domain"/>
    <property type="match status" value="1"/>
</dbReference>
<comment type="similarity">
    <text evidence="10">Belongs to the MurCDEF family. MurF subfamily.</text>
</comment>
<feature type="binding site" evidence="10">
    <location>
        <begin position="113"/>
        <end position="119"/>
    </location>
    <ligand>
        <name>ATP</name>
        <dbReference type="ChEBI" id="CHEBI:30616"/>
    </ligand>
</feature>
<dbReference type="InterPro" id="IPR036565">
    <property type="entry name" value="Mur-like_cat_sf"/>
</dbReference>
<comment type="catalytic activity">
    <reaction evidence="10 11">
        <text>D-alanyl-D-alanine + UDP-N-acetyl-alpha-D-muramoyl-L-alanyl-gamma-D-glutamyl-meso-2,6-diaminopimelate + ATP = UDP-N-acetyl-alpha-D-muramoyl-L-alanyl-gamma-D-glutamyl-meso-2,6-diaminopimeloyl-D-alanyl-D-alanine + ADP + phosphate + H(+)</text>
        <dbReference type="Rhea" id="RHEA:28374"/>
        <dbReference type="ChEBI" id="CHEBI:15378"/>
        <dbReference type="ChEBI" id="CHEBI:30616"/>
        <dbReference type="ChEBI" id="CHEBI:43474"/>
        <dbReference type="ChEBI" id="CHEBI:57822"/>
        <dbReference type="ChEBI" id="CHEBI:61386"/>
        <dbReference type="ChEBI" id="CHEBI:83905"/>
        <dbReference type="ChEBI" id="CHEBI:456216"/>
        <dbReference type="EC" id="6.3.2.10"/>
    </reaction>
</comment>
<keyword evidence="2 10" id="KW-0436">Ligase</keyword>
<keyword evidence="1 10" id="KW-0963">Cytoplasm</keyword>
<dbReference type="Pfam" id="PF08245">
    <property type="entry name" value="Mur_ligase_M"/>
    <property type="match status" value="1"/>
</dbReference>
<evidence type="ECO:0000313" key="15">
    <source>
        <dbReference type="EMBL" id="MBM7588033.1"/>
    </source>
</evidence>
<dbReference type="Proteomes" id="UP001646157">
    <property type="component" value="Unassembled WGS sequence"/>
</dbReference>
<organism evidence="15 16">
    <name type="scientific">Rossellomorea pakistanensis</name>
    <dbReference type="NCBI Taxonomy" id="992288"/>
    <lineage>
        <taxon>Bacteria</taxon>
        <taxon>Bacillati</taxon>
        <taxon>Bacillota</taxon>
        <taxon>Bacilli</taxon>
        <taxon>Bacillales</taxon>
        <taxon>Bacillaceae</taxon>
        <taxon>Rossellomorea</taxon>
    </lineage>
</organism>
<dbReference type="InterPro" id="IPR004101">
    <property type="entry name" value="Mur_ligase_C"/>
</dbReference>
<dbReference type="EC" id="6.3.2.10" evidence="10 11"/>
<keyword evidence="3 10" id="KW-0132">Cell division</keyword>
<comment type="caution">
    <text evidence="15">The sequence shown here is derived from an EMBL/GenBank/DDBJ whole genome shotgun (WGS) entry which is preliminary data.</text>
</comment>
<dbReference type="RefSeq" id="WP_205175389.1">
    <property type="nucleotide sequence ID" value="NZ_JAFBDZ010000007.1"/>
</dbReference>
<dbReference type="InterPro" id="IPR013221">
    <property type="entry name" value="Mur_ligase_cen"/>
</dbReference>
<evidence type="ECO:0000256" key="9">
    <source>
        <dbReference type="ARBA" id="ARBA00023316"/>
    </source>
</evidence>
<evidence type="ECO:0000259" key="12">
    <source>
        <dbReference type="Pfam" id="PF01225"/>
    </source>
</evidence>
<dbReference type="NCBIfam" id="TIGR01143">
    <property type="entry name" value="murF"/>
    <property type="match status" value="1"/>
</dbReference>
<feature type="domain" description="Mur ligase N-terminal catalytic" evidence="12">
    <location>
        <begin position="28"/>
        <end position="100"/>
    </location>
</feature>
<evidence type="ECO:0000256" key="4">
    <source>
        <dbReference type="ARBA" id="ARBA00022741"/>
    </source>
</evidence>
<sequence>MIERSIAQLAEMITVENDITEIQDVLFKNVCIDSRKIEAGNLFIPFKGEHVDGHKFVRGAIENGAAASFWEKDVPNPPTDLPIIIVEDSLNALQQLATSYRKQLGLKVVGITGSNGKTTTKDMTANLLSLKYRVQKTEGNYNSHIGLPLTILALEPTTEVAVLEMGMSGFGEIEELSNIALPDAAIITNIGESHLQDLGSREGIAQAKLEITKGLKKNGLLVYFGEEPLIQDQLGNDFSFKTKTFGKTAQNDLYPTKVQSTPNGSLFYTNQSTEIAFSLPVLGQHNILNALAAMLIADEFKVAYEEMPEALKKLKLTAMRMELIEGENGEKIINDAYNASPTSVRAAIELVSTLEGFNKKILILGDMLELGKEEETFHYEVGKDIPTSTIDYVFTFGNLASHIAKGAAENLGTERVTSFENKEKLAKQVKSIVESDDLILVKGSRGMKLEEVIEYLKSSS</sequence>
<evidence type="ECO:0000256" key="5">
    <source>
        <dbReference type="ARBA" id="ARBA00022840"/>
    </source>
</evidence>
<comment type="function">
    <text evidence="10 11">Involved in cell wall formation. Catalyzes the final step in the synthesis of UDP-N-acetylmuramoyl-pentapeptide, the precursor of murein.</text>
</comment>
<dbReference type="InterPro" id="IPR036615">
    <property type="entry name" value="Mur_ligase_C_dom_sf"/>
</dbReference>
<dbReference type="SUPFAM" id="SSF63418">
    <property type="entry name" value="MurE/MurF N-terminal domain"/>
    <property type="match status" value="1"/>
</dbReference>
<keyword evidence="6 10" id="KW-0133">Cell shape</keyword>
<dbReference type="GO" id="GO:0047480">
    <property type="term" value="F:UDP-N-acetylmuramoyl-tripeptide-D-alanyl-D-alanine ligase activity"/>
    <property type="evidence" value="ECO:0007669"/>
    <property type="project" value="UniProtKB-EC"/>
</dbReference>
<protein>
    <recommendedName>
        <fullName evidence="10 11">UDP-N-acetylmuramoyl-tripeptide--D-alanyl-D-alanine ligase</fullName>
        <ecNumber evidence="10 11">6.3.2.10</ecNumber>
    </recommendedName>
    <alternativeName>
        <fullName evidence="10">D-alanyl-D-alanine-adding enzyme</fullName>
    </alternativeName>
</protein>
<dbReference type="SUPFAM" id="SSF53244">
    <property type="entry name" value="MurD-like peptide ligases, peptide-binding domain"/>
    <property type="match status" value="1"/>
</dbReference>
<dbReference type="HAMAP" id="MF_02019">
    <property type="entry name" value="MurF"/>
    <property type="match status" value="1"/>
</dbReference>
<evidence type="ECO:0000259" key="14">
    <source>
        <dbReference type="Pfam" id="PF08245"/>
    </source>
</evidence>
<proteinExistence type="inferred from homology"/>
<comment type="pathway">
    <text evidence="10 11">Cell wall biogenesis; peptidoglycan biosynthesis.</text>
</comment>
<dbReference type="Gene3D" id="3.40.1190.10">
    <property type="entry name" value="Mur-like, catalytic domain"/>
    <property type="match status" value="1"/>
</dbReference>
<keyword evidence="8 10" id="KW-0131">Cell cycle</keyword>